<dbReference type="AlphaFoldDB" id="A0AAW2VV54"/>
<comment type="caution">
    <text evidence="2">The sequence shown here is derived from an EMBL/GenBank/DDBJ whole genome shotgun (WGS) entry which is preliminary data.</text>
</comment>
<reference evidence="2" key="1">
    <citation type="submission" date="2020-06" db="EMBL/GenBank/DDBJ databases">
        <authorList>
            <person name="Li T."/>
            <person name="Hu X."/>
            <person name="Zhang T."/>
            <person name="Song X."/>
            <person name="Zhang H."/>
            <person name="Dai N."/>
            <person name="Sheng W."/>
            <person name="Hou X."/>
            <person name="Wei L."/>
        </authorList>
    </citation>
    <scope>NUCLEOTIDE SEQUENCE</scope>
    <source>
        <strain evidence="2">KEN1</strain>
        <tissue evidence="2">Leaf</tissue>
    </source>
</reference>
<evidence type="ECO:0000256" key="1">
    <source>
        <dbReference type="SAM" id="MobiDB-lite"/>
    </source>
</evidence>
<dbReference type="EMBL" id="JACGWN010000009">
    <property type="protein sequence ID" value="KAL0433313.1"/>
    <property type="molecule type" value="Genomic_DNA"/>
</dbReference>
<feature type="region of interest" description="Disordered" evidence="1">
    <location>
        <begin position="1"/>
        <end position="58"/>
    </location>
</feature>
<name>A0AAW2VV54_9LAMI</name>
<feature type="compositionally biased region" description="Basic residues" evidence="1">
    <location>
        <begin position="45"/>
        <end position="57"/>
    </location>
</feature>
<organism evidence="2">
    <name type="scientific">Sesamum latifolium</name>
    <dbReference type="NCBI Taxonomy" id="2727402"/>
    <lineage>
        <taxon>Eukaryota</taxon>
        <taxon>Viridiplantae</taxon>
        <taxon>Streptophyta</taxon>
        <taxon>Embryophyta</taxon>
        <taxon>Tracheophyta</taxon>
        <taxon>Spermatophyta</taxon>
        <taxon>Magnoliopsida</taxon>
        <taxon>eudicotyledons</taxon>
        <taxon>Gunneridae</taxon>
        <taxon>Pentapetalae</taxon>
        <taxon>asterids</taxon>
        <taxon>lamiids</taxon>
        <taxon>Lamiales</taxon>
        <taxon>Pedaliaceae</taxon>
        <taxon>Sesamum</taxon>
    </lineage>
</organism>
<protein>
    <submittedName>
        <fullName evidence="2">Uncharacterized protein</fullName>
    </submittedName>
</protein>
<evidence type="ECO:0000313" key="2">
    <source>
        <dbReference type="EMBL" id="KAL0433313.1"/>
    </source>
</evidence>
<feature type="compositionally biased region" description="Basic and acidic residues" evidence="1">
    <location>
        <begin position="1"/>
        <end position="19"/>
    </location>
</feature>
<accession>A0AAW2VV54</accession>
<sequence length="178" mass="19856">MARKGRDMSGNRRDSHPLSREAASPVGGDAMTGRGDQPRPEGGRGKARRSTSAHRGRFAWPRRLSSTEVVYVVPSRPSLPFALGKNIDFHDKFIEAIRNLPESHSDSLEFFMGSDSSQKIVASPIHIQSDELESSVAPQSKLRWHAMDVENYDSSLSLEEFDFLRNKLDPTFVSFLPG</sequence>
<gene>
    <name evidence="2" type="ORF">Slati_2665600</name>
</gene>
<proteinExistence type="predicted"/>
<reference evidence="2" key="2">
    <citation type="journal article" date="2024" name="Plant">
        <title>Genomic evolution and insights into agronomic trait innovations of Sesamum species.</title>
        <authorList>
            <person name="Miao H."/>
            <person name="Wang L."/>
            <person name="Qu L."/>
            <person name="Liu H."/>
            <person name="Sun Y."/>
            <person name="Le M."/>
            <person name="Wang Q."/>
            <person name="Wei S."/>
            <person name="Zheng Y."/>
            <person name="Lin W."/>
            <person name="Duan Y."/>
            <person name="Cao H."/>
            <person name="Xiong S."/>
            <person name="Wang X."/>
            <person name="Wei L."/>
            <person name="Li C."/>
            <person name="Ma Q."/>
            <person name="Ju M."/>
            <person name="Zhao R."/>
            <person name="Li G."/>
            <person name="Mu C."/>
            <person name="Tian Q."/>
            <person name="Mei H."/>
            <person name="Zhang T."/>
            <person name="Gao T."/>
            <person name="Zhang H."/>
        </authorList>
    </citation>
    <scope>NUCLEOTIDE SEQUENCE</scope>
    <source>
        <strain evidence="2">KEN1</strain>
    </source>
</reference>